<dbReference type="InterPro" id="IPR012902">
    <property type="entry name" value="N_methyl_site"/>
</dbReference>
<sequence length="144" mass="16635">MKGKIKWSGFTLIESIVGLAVVSLMVILLNMLIKVETKTIESIQQKSEMNWHVFLSQLEYNSNDWEFKEVKQNRLYFLEKSDKGNETVIVIEKYANQLKERKNGGYNPLLMGVEACTFSKVGYGVIIDVTMEDGKKFKSIFPQW</sequence>
<protein>
    <submittedName>
        <fullName evidence="4">Competence type IV pilus minor pilin ComGF</fullName>
    </submittedName>
</protein>
<keyword evidence="2" id="KW-0178">Competence</keyword>
<reference evidence="4" key="1">
    <citation type="submission" date="2022-10" db="EMBL/GenBank/DDBJ databases">
        <title>Vagococcus sp. isolated from poultry meat.</title>
        <authorList>
            <person name="Johansson P."/>
            <person name="Bjorkroth J."/>
        </authorList>
    </citation>
    <scope>NUCLEOTIDE SEQUENCE</scope>
    <source>
        <strain evidence="4">PNs007</strain>
    </source>
</reference>
<evidence type="ECO:0000256" key="1">
    <source>
        <dbReference type="ARBA" id="ARBA00004241"/>
    </source>
</evidence>
<dbReference type="Proteomes" id="UP001147148">
    <property type="component" value="Unassembled WGS sequence"/>
</dbReference>
<evidence type="ECO:0000313" key="4">
    <source>
        <dbReference type="EMBL" id="MDF0479636.1"/>
    </source>
</evidence>
<feature type="transmembrane region" description="Helical" evidence="3">
    <location>
        <begin position="12"/>
        <end position="33"/>
    </location>
</feature>
<accession>A0ABT5X182</accession>
<dbReference type="NCBIfam" id="TIGR02532">
    <property type="entry name" value="IV_pilin_GFxxxE"/>
    <property type="match status" value="1"/>
</dbReference>
<dbReference type="Pfam" id="PF15980">
    <property type="entry name" value="ComGF"/>
    <property type="match status" value="1"/>
</dbReference>
<comment type="caution">
    <text evidence="4">The sequence shown here is derived from an EMBL/GenBank/DDBJ whole genome shotgun (WGS) entry which is preliminary data.</text>
</comment>
<evidence type="ECO:0000313" key="5">
    <source>
        <dbReference type="Proteomes" id="UP001147148"/>
    </source>
</evidence>
<evidence type="ECO:0000256" key="2">
    <source>
        <dbReference type="ARBA" id="ARBA00023287"/>
    </source>
</evidence>
<keyword evidence="3" id="KW-0812">Transmembrane</keyword>
<evidence type="ECO:0000256" key="3">
    <source>
        <dbReference type="SAM" id="Phobius"/>
    </source>
</evidence>
<dbReference type="NCBIfam" id="NF041002">
    <property type="entry name" value="pilin_ComGF"/>
    <property type="match status" value="1"/>
</dbReference>
<proteinExistence type="predicted"/>
<dbReference type="EMBL" id="JAPDSH010000003">
    <property type="protein sequence ID" value="MDF0479636.1"/>
    <property type="molecule type" value="Genomic_DNA"/>
</dbReference>
<keyword evidence="3" id="KW-1133">Transmembrane helix</keyword>
<dbReference type="InterPro" id="IPR016977">
    <property type="entry name" value="ComGF"/>
</dbReference>
<keyword evidence="3" id="KW-0472">Membrane</keyword>
<dbReference type="RefSeq" id="WP_275471269.1">
    <property type="nucleotide sequence ID" value="NZ_JAPDSH010000003.1"/>
</dbReference>
<dbReference type="PROSITE" id="PS00409">
    <property type="entry name" value="PROKAR_NTER_METHYL"/>
    <property type="match status" value="1"/>
</dbReference>
<name>A0ABT5X182_9ENTE</name>
<comment type="subcellular location">
    <subcellularLocation>
        <location evidence="1">Cell surface</location>
    </subcellularLocation>
</comment>
<organism evidence="4 5">
    <name type="scientific">Vagococcus proximus</name>
    <dbReference type="NCBI Taxonomy" id="2991417"/>
    <lineage>
        <taxon>Bacteria</taxon>
        <taxon>Bacillati</taxon>
        <taxon>Bacillota</taxon>
        <taxon>Bacilli</taxon>
        <taxon>Lactobacillales</taxon>
        <taxon>Enterococcaceae</taxon>
        <taxon>Vagococcus</taxon>
    </lineage>
</organism>
<gene>
    <name evidence="4" type="primary">comGF</name>
    <name evidence="4" type="ORF">OL233_04970</name>
</gene>
<keyword evidence="5" id="KW-1185">Reference proteome</keyword>